<feature type="transmembrane region" description="Helical" evidence="7">
    <location>
        <begin position="120"/>
        <end position="142"/>
    </location>
</feature>
<evidence type="ECO:0000313" key="8">
    <source>
        <dbReference type="EMBL" id="ARW65342.1"/>
    </source>
</evidence>
<evidence type="ECO:0000256" key="6">
    <source>
        <dbReference type="ARBA" id="ARBA00023136"/>
    </source>
</evidence>
<dbReference type="AlphaFoldDB" id="A0A1Z1MHK5"/>
<keyword evidence="8" id="KW-0934">Plastid</keyword>
<evidence type="ECO:0000256" key="2">
    <source>
        <dbReference type="ARBA" id="ARBA00007556"/>
    </source>
</evidence>
<dbReference type="GeneID" id="33358471"/>
<accession>A0A1Z1MHK5</accession>
<dbReference type="Pfam" id="PF02405">
    <property type="entry name" value="MlaE"/>
    <property type="match status" value="1"/>
</dbReference>
<keyword evidence="3" id="KW-0813">Transport</keyword>
<keyword evidence="5 7" id="KW-1133">Transmembrane helix</keyword>
<dbReference type="NCBIfam" id="TIGR00056">
    <property type="entry name" value="MlaE family lipid ABC transporter permease subunit"/>
    <property type="match status" value="1"/>
</dbReference>
<proteinExistence type="inferred from homology"/>
<evidence type="ECO:0000256" key="4">
    <source>
        <dbReference type="ARBA" id="ARBA00022692"/>
    </source>
</evidence>
<evidence type="ECO:0000256" key="7">
    <source>
        <dbReference type="RuleBase" id="RU362044"/>
    </source>
</evidence>
<gene>
    <name evidence="8" type="primary">ycf63</name>
</gene>
<feature type="transmembrane region" description="Helical" evidence="7">
    <location>
        <begin position="90"/>
        <end position="113"/>
    </location>
</feature>
<organism evidence="8">
    <name type="scientific">Melanothamnus harveyi</name>
    <name type="common">Filamentous red alga</name>
    <name type="synonym">Neosiphonia harveyi</name>
    <dbReference type="NCBI Taxonomy" id="397005"/>
    <lineage>
        <taxon>Eukaryota</taxon>
        <taxon>Rhodophyta</taxon>
        <taxon>Florideophyceae</taxon>
        <taxon>Rhodymeniophycidae</taxon>
        <taxon>Ceramiales</taxon>
        <taxon>Rhodomelaceae</taxon>
        <taxon>Polysiphonioideae</taxon>
        <taxon>Melanothamnus</taxon>
    </lineage>
</organism>
<dbReference type="EMBL" id="MF101437">
    <property type="protein sequence ID" value="ARW65342.1"/>
    <property type="molecule type" value="Genomic_DNA"/>
</dbReference>
<evidence type="ECO:0008006" key="9">
    <source>
        <dbReference type="Google" id="ProtNLM"/>
    </source>
</evidence>
<keyword evidence="8" id="KW-0150">Chloroplast</keyword>
<dbReference type="GO" id="GO:0043190">
    <property type="term" value="C:ATP-binding cassette (ABC) transporter complex"/>
    <property type="evidence" value="ECO:0007669"/>
    <property type="project" value="InterPro"/>
</dbReference>
<protein>
    <recommendedName>
        <fullName evidence="9">ABC transporter permease</fullName>
    </recommendedName>
</protein>
<feature type="transmembrane region" description="Helical" evidence="7">
    <location>
        <begin position="40"/>
        <end position="60"/>
    </location>
</feature>
<feature type="transmembrane region" description="Helical" evidence="7">
    <location>
        <begin position="189"/>
        <end position="209"/>
    </location>
</feature>
<feature type="transmembrane region" description="Helical" evidence="7">
    <location>
        <begin position="229"/>
        <end position="249"/>
    </location>
</feature>
<reference evidence="8" key="1">
    <citation type="journal article" date="2017" name="J. Phycol.">
        <title>Analysis of chloroplast genomes and a supermatrix inform reclassification of the Rhodomelaceae (Rhodophyta).</title>
        <authorList>
            <person name="Diaz-Tapia P."/>
            <person name="Maggs C.A."/>
            <person name="West J.A."/>
            <person name="Verbruggen H."/>
        </authorList>
    </citation>
    <scope>NUCLEOTIDE SEQUENCE</scope>
    <source>
        <strain evidence="8">PD890</strain>
    </source>
</reference>
<sequence>MIEFFSRTRLCLTVLFHMLNIVSNKVLDYRNFLYCIQNAGFDVLLINIITSFFISLVLSLQIVKEFLYLDAAHLVSSILALSFIRELSPVLTAIIIIGKVGSLFTSEIGTMVVTEQIDALFILGINPVYYLIYPRFLALIVMFPLLNLFSLLTSFFSSAFICFVLYNISPDFFFLNLFYSTIYSDLFKSLIKVFIFAFGVSIISCVWGIKTSGGSKGVGNSTTSSVVTSLLFVFISNFFLSYVLFDNFLSVFSVI</sequence>
<evidence type="ECO:0000256" key="1">
    <source>
        <dbReference type="ARBA" id="ARBA00004141"/>
    </source>
</evidence>
<comment type="subcellular location">
    <subcellularLocation>
        <location evidence="1">Membrane</location>
        <topology evidence="1">Multi-pass membrane protein</topology>
    </subcellularLocation>
</comment>
<comment type="similarity">
    <text evidence="2 7">Belongs to the MlaE permease family.</text>
</comment>
<keyword evidence="6 7" id="KW-0472">Membrane</keyword>
<evidence type="ECO:0000256" key="3">
    <source>
        <dbReference type="ARBA" id="ARBA00022448"/>
    </source>
</evidence>
<evidence type="ECO:0000256" key="5">
    <source>
        <dbReference type="ARBA" id="ARBA00022989"/>
    </source>
</evidence>
<dbReference type="PANTHER" id="PTHR30188:SF4">
    <property type="entry name" value="PROTEIN TRIGALACTOSYLDIACYLGLYCEROL 1, CHLOROPLASTIC"/>
    <property type="match status" value="1"/>
</dbReference>
<feature type="transmembrane region" description="Helical" evidence="7">
    <location>
        <begin position="148"/>
        <end position="168"/>
    </location>
</feature>
<dbReference type="GO" id="GO:0005548">
    <property type="term" value="F:phospholipid transporter activity"/>
    <property type="evidence" value="ECO:0007669"/>
    <property type="project" value="TreeGrafter"/>
</dbReference>
<dbReference type="InterPro" id="IPR003453">
    <property type="entry name" value="ABC_MlaE_roteobac"/>
</dbReference>
<dbReference type="PANTHER" id="PTHR30188">
    <property type="entry name" value="ABC TRANSPORTER PERMEASE PROTEIN-RELATED"/>
    <property type="match status" value="1"/>
</dbReference>
<dbReference type="InterPro" id="IPR030802">
    <property type="entry name" value="Permease_MalE"/>
</dbReference>
<keyword evidence="4 7" id="KW-0812">Transmembrane</keyword>
<geneLocation type="chloroplast" evidence="8"/>
<name>A0A1Z1MHK5_MELHR</name>
<dbReference type="RefSeq" id="YP_009396132.1">
    <property type="nucleotide sequence ID" value="NC_035281.1"/>
</dbReference>